<evidence type="ECO:0000313" key="16">
    <source>
        <dbReference type="EMBL" id="CAD9129397.1"/>
    </source>
</evidence>
<evidence type="ECO:0000256" key="11">
    <source>
        <dbReference type="ARBA" id="ARBA00023136"/>
    </source>
</evidence>
<dbReference type="Pfam" id="PF04191">
    <property type="entry name" value="PEMT"/>
    <property type="match status" value="1"/>
</dbReference>
<evidence type="ECO:0000256" key="4">
    <source>
        <dbReference type="ARBA" id="ARBA00022603"/>
    </source>
</evidence>
<keyword evidence="4 14" id="KW-0489">Methyltransferase</keyword>
<feature type="binding site" evidence="14">
    <location>
        <begin position="182"/>
        <end position="183"/>
    </location>
    <ligand>
        <name>S-adenosyl-L-methionine</name>
        <dbReference type="ChEBI" id="CHEBI:59789"/>
    </ligand>
</feature>
<name>A0A6U4U2F6_NEODS</name>
<keyword evidence="3 14" id="KW-0444">Lipid biosynthesis</keyword>
<evidence type="ECO:0000256" key="5">
    <source>
        <dbReference type="ARBA" id="ARBA00022679"/>
    </source>
</evidence>
<evidence type="ECO:0000256" key="8">
    <source>
        <dbReference type="ARBA" id="ARBA00022824"/>
    </source>
</evidence>
<dbReference type="PIRSF" id="PIRSF005444">
    <property type="entry name" value="PEMT"/>
    <property type="match status" value="1"/>
</dbReference>
<feature type="topological domain" description="Cytoplasmic" evidence="14">
    <location>
        <begin position="181"/>
        <end position="200"/>
    </location>
</feature>
<comment type="pathway">
    <text evidence="2">Lipid metabolism.</text>
</comment>
<keyword evidence="10 14" id="KW-0443">Lipid metabolism</keyword>
<keyword evidence="14" id="KW-0496">Mitochondrion</keyword>
<sequence>MLEKVTDVRAVCIAAGAIAASPTIWNIIAQNEHKNGTMTRLFGDKYRGAYALAAWIFTSSLYRDHLYSQAVLANPDATIVAPGSDAATALKAAGVASLGFGMTLVLSSMYKLGVTGTYLGDYFGIFLPARVTSFPFDRFENPMYLGSTASFLGIALQSNSLVGVGLSAWVWAVYRVATGYFEGPYTDKIYADRAKQQAAQ</sequence>
<comment type="similarity">
    <text evidence="14">Belongs to the class VI-like SAM-binding methyltransferase superfamily. PEMT/PEM2 methyltransferase family.</text>
</comment>
<feature type="topological domain" description="Lumenal" evidence="14">
    <location>
        <begin position="1"/>
        <end position="7"/>
    </location>
</feature>
<evidence type="ECO:0000256" key="1">
    <source>
        <dbReference type="ARBA" id="ARBA00004969"/>
    </source>
</evidence>
<protein>
    <recommendedName>
        <fullName evidence="14">Phosphatidylethanolamine N-methyltransferase</fullName>
        <shortName evidence="14">PEAMT</shortName>
        <shortName evidence="14">PEMT</shortName>
        <ecNumber evidence="14">2.1.1.17</ecNumber>
        <ecNumber evidence="14">2.1.1.71</ecNumber>
    </recommendedName>
    <alternativeName>
        <fullName evidence="14">Phospholipid methyltransferase</fullName>
        <shortName evidence="14">PLMT</shortName>
    </alternativeName>
</protein>
<comment type="subcellular location">
    <subcellularLocation>
        <location evidence="14">Endoplasmic reticulum membrane</location>
        <topology evidence="14">Multi-pass membrane protein</topology>
    </subcellularLocation>
    <subcellularLocation>
        <location evidence="14">Mitochondrion membrane</location>
        <topology evidence="14">Multi-pass membrane protein</topology>
    </subcellularLocation>
</comment>
<dbReference type="GO" id="GO:0006656">
    <property type="term" value="P:phosphatidylcholine biosynthetic process"/>
    <property type="evidence" value="ECO:0007669"/>
    <property type="project" value="UniProtKB-UniRule"/>
</dbReference>
<evidence type="ECO:0000256" key="7">
    <source>
        <dbReference type="ARBA" id="ARBA00022692"/>
    </source>
</evidence>
<feature type="binding site" evidence="14">
    <location>
        <begin position="99"/>
        <end position="101"/>
    </location>
    <ligand>
        <name>S-adenosyl-L-methionine</name>
        <dbReference type="ChEBI" id="CHEBI:59789"/>
    </ligand>
</feature>
<keyword evidence="11 14" id="KW-0472">Membrane</keyword>
<dbReference type="GO" id="GO:0032259">
    <property type="term" value="P:methylation"/>
    <property type="evidence" value="ECO:0007669"/>
    <property type="project" value="UniProtKB-KW"/>
</dbReference>
<evidence type="ECO:0000256" key="13">
    <source>
        <dbReference type="ARBA" id="ARBA00023264"/>
    </source>
</evidence>
<keyword evidence="13 14" id="KW-1208">Phospholipid metabolism</keyword>
<keyword evidence="6 14" id="KW-0949">S-adenosyl-L-methionine</keyword>
<comment type="function">
    <text evidence="14">Catalyzes the three sequential steps of the methylation pathway for the biosynthesis of phosphatidylcholine, a critical and essential component for membrane structure. Uses S-adenosylmethionine (S-adenosyl-L-methionine, SAM or AdoMet) as the methyl group donor for the methylation of phosphatidylethanolamine (1,2-diacyl-sn-glycero-3-phosphoethanolamine, PE) to phosphatidylmonomethylethanolamine (1,2-diacyl-sn-glycero-3-phospho-N-methylethanolamine, PMME), PMME to phosphatidyldimethylethanolamine (1,2-diacyl-sn-glycero-3-phospho-N,N-dimethylethanolamine, PDME), and PDME to phosphatidylcholine (1,2-diacyl-sn-glycero-3-phosphocholine, PC), producing S-adenosyl-L-homocysteine in each step.</text>
</comment>
<evidence type="ECO:0000256" key="10">
    <source>
        <dbReference type="ARBA" id="ARBA00023098"/>
    </source>
</evidence>
<dbReference type="UniPathway" id="UPA00753"/>
<reference evidence="15" key="1">
    <citation type="submission" date="2021-01" db="EMBL/GenBank/DDBJ databases">
        <authorList>
            <person name="Corre E."/>
            <person name="Pelletier E."/>
            <person name="Niang G."/>
            <person name="Scheremetjew M."/>
            <person name="Finn R."/>
            <person name="Kale V."/>
            <person name="Holt S."/>
            <person name="Cochrane G."/>
            <person name="Meng A."/>
            <person name="Brown T."/>
            <person name="Cohen L."/>
        </authorList>
    </citation>
    <scope>NUCLEOTIDE SEQUENCE</scope>
    <source>
        <strain evidence="15">CCAP 1951/1</strain>
    </source>
</reference>
<keyword evidence="12 14" id="KW-0594">Phospholipid biosynthesis</keyword>
<dbReference type="GO" id="GO:0005789">
    <property type="term" value="C:endoplasmic reticulum membrane"/>
    <property type="evidence" value="ECO:0007669"/>
    <property type="project" value="UniProtKB-SubCell"/>
</dbReference>
<dbReference type="AlphaFoldDB" id="A0A6U4U2F6"/>
<accession>A0A6U4U2F6</accession>
<dbReference type="PANTHER" id="PTHR15458">
    <property type="entry name" value="PHOSPHATIDYLETHANOLAMINE N-METHYLTRANSFERASE"/>
    <property type="match status" value="1"/>
</dbReference>
<feature type="topological domain" description="Lumenal" evidence="14">
    <location>
        <begin position="116"/>
        <end position="158"/>
    </location>
</feature>
<dbReference type="GO" id="GO:0004608">
    <property type="term" value="F:phosphatidylethanolamine N-methyltransferase activity"/>
    <property type="evidence" value="ECO:0007669"/>
    <property type="project" value="UniProtKB-UniRule"/>
</dbReference>
<keyword evidence="5 14" id="KW-0808">Transferase</keyword>
<dbReference type="EC" id="2.1.1.17" evidence="14"/>
<dbReference type="Gene3D" id="1.20.120.1630">
    <property type="match status" value="1"/>
</dbReference>
<comment type="pathway">
    <text evidence="1 14">Phospholipid metabolism; phosphatidylcholine biosynthesis.</text>
</comment>
<dbReference type="PROSITE" id="PS51599">
    <property type="entry name" value="SAM_PEMT_PEM2"/>
    <property type="match status" value="1"/>
</dbReference>
<comment type="catalytic activity">
    <reaction evidence="14">
        <text>a 1,2-diacyl-sn-glycero-3-phospho-N,N-dimethylethanolamine + S-adenosyl-L-methionine = a 1,2-diacyl-sn-glycero-3-phosphocholine + S-adenosyl-L-homocysteine + H(+)</text>
        <dbReference type="Rhea" id="RHEA:32739"/>
        <dbReference type="ChEBI" id="CHEBI:15378"/>
        <dbReference type="ChEBI" id="CHEBI:57643"/>
        <dbReference type="ChEBI" id="CHEBI:57856"/>
        <dbReference type="ChEBI" id="CHEBI:59789"/>
        <dbReference type="ChEBI" id="CHEBI:64572"/>
    </reaction>
</comment>
<keyword evidence="9 14" id="KW-1133">Transmembrane helix</keyword>
<dbReference type="InterPro" id="IPR024960">
    <property type="entry name" value="PEMT/MFAP"/>
</dbReference>
<evidence type="ECO:0000256" key="6">
    <source>
        <dbReference type="ARBA" id="ARBA00022691"/>
    </source>
</evidence>
<comment type="catalytic activity">
    <reaction evidence="14">
        <text>a 1,2-diacyl-sn-glycero-3-phosphoethanolamine + S-adenosyl-L-methionine = a 1,2-diacyl-sn-glycero-3-phospho-N-methylethanolamine + S-adenosyl-L-homocysteine + H(+)</text>
        <dbReference type="Rhea" id="RHEA:11164"/>
        <dbReference type="ChEBI" id="CHEBI:15378"/>
        <dbReference type="ChEBI" id="CHEBI:57856"/>
        <dbReference type="ChEBI" id="CHEBI:59789"/>
        <dbReference type="ChEBI" id="CHEBI:64573"/>
        <dbReference type="ChEBI" id="CHEBI:64612"/>
        <dbReference type="EC" id="2.1.1.17"/>
    </reaction>
</comment>
<dbReference type="GO" id="GO:0000773">
    <property type="term" value="F:phosphatidyl-N-methylethanolamine N-methyltransferase activity"/>
    <property type="evidence" value="ECO:0007669"/>
    <property type="project" value="UniProtKB-UniRule"/>
</dbReference>
<dbReference type="GO" id="GO:0031966">
    <property type="term" value="C:mitochondrial membrane"/>
    <property type="evidence" value="ECO:0007669"/>
    <property type="project" value="UniProtKB-SubCell"/>
</dbReference>
<evidence type="ECO:0000256" key="9">
    <source>
        <dbReference type="ARBA" id="ARBA00022989"/>
    </source>
</evidence>
<dbReference type="InterPro" id="IPR007318">
    <property type="entry name" value="Phopholipid_MeTrfase"/>
</dbReference>
<gene>
    <name evidence="15" type="ORF">NDES1114_LOCUS21613</name>
    <name evidence="16" type="ORF">NDES1114_LOCUS21614</name>
</gene>
<dbReference type="EC" id="2.1.1.71" evidence="14"/>
<evidence type="ECO:0000256" key="2">
    <source>
        <dbReference type="ARBA" id="ARBA00005189"/>
    </source>
</evidence>
<dbReference type="HAMAP" id="MF_03216">
    <property type="entry name" value="PLMT"/>
    <property type="match status" value="1"/>
</dbReference>
<comment type="caution">
    <text evidence="14">Lacks conserved residue(s) required for the propagation of feature annotation.</text>
</comment>
<organism evidence="15">
    <name type="scientific">Neobodo designis</name>
    <name type="common">Flagellated protozoan</name>
    <name type="synonym">Bodo designis</name>
    <dbReference type="NCBI Taxonomy" id="312471"/>
    <lineage>
        <taxon>Eukaryota</taxon>
        <taxon>Discoba</taxon>
        <taxon>Euglenozoa</taxon>
        <taxon>Kinetoplastea</taxon>
        <taxon>Metakinetoplastina</taxon>
        <taxon>Neobodonida</taxon>
        <taxon>Neobodo</taxon>
    </lineage>
</organism>
<evidence type="ECO:0000256" key="3">
    <source>
        <dbReference type="ARBA" id="ARBA00022516"/>
    </source>
</evidence>
<dbReference type="PANTHER" id="PTHR15458:SF5">
    <property type="entry name" value="PHOSPHATIDYLETHANOLAMINE N-METHYLTRANSFERASE"/>
    <property type="match status" value="1"/>
</dbReference>
<evidence type="ECO:0000256" key="12">
    <source>
        <dbReference type="ARBA" id="ARBA00023209"/>
    </source>
</evidence>
<comment type="catalytic activity">
    <reaction evidence="14">
        <text>a 1,2-diacyl-sn-glycero-3-phospho-N-methylethanolamine + S-adenosyl-L-methionine = a 1,2-diacyl-sn-glycero-3-phospho-N,N-dimethylethanolamine + S-adenosyl-L-homocysteine + H(+)</text>
        <dbReference type="Rhea" id="RHEA:32735"/>
        <dbReference type="ChEBI" id="CHEBI:15378"/>
        <dbReference type="ChEBI" id="CHEBI:57856"/>
        <dbReference type="ChEBI" id="CHEBI:59789"/>
        <dbReference type="ChEBI" id="CHEBI:64572"/>
        <dbReference type="ChEBI" id="CHEBI:64573"/>
        <dbReference type="EC" id="2.1.1.71"/>
    </reaction>
</comment>
<evidence type="ECO:0000313" key="15">
    <source>
        <dbReference type="EMBL" id="CAD9129396.1"/>
    </source>
</evidence>
<dbReference type="EMBL" id="HBGF01032338">
    <property type="protein sequence ID" value="CAD9129396.1"/>
    <property type="molecule type" value="Transcribed_RNA"/>
</dbReference>
<dbReference type="EMBL" id="HBGF01032339">
    <property type="protein sequence ID" value="CAD9129397.1"/>
    <property type="molecule type" value="Transcribed_RNA"/>
</dbReference>
<keyword evidence="8 14" id="KW-0256">Endoplasmic reticulum</keyword>
<feature type="topological domain" description="Lumenal" evidence="14">
    <location>
        <begin position="30"/>
        <end position="41"/>
    </location>
</feature>
<evidence type="ECO:0000256" key="14">
    <source>
        <dbReference type="HAMAP-Rule" id="MF_03216"/>
    </source>
</evidence>
<proteinExistence type="inferred from homology"/>
<keyword evidence="7 14" id="KW-0812">Transmembrane</keyword>